<gene>
    <name evidence="1" type="ORF">GCM10022254_34290</name>
</gene>
<dbReference type="Gene3D" id="3.10.310.40">
    <property type="match status" value="1"/>
</dbReference>
<comment type="caution">
    <text evidence="1">The sequence shown here is derived from an EMBL/GenBank/DDBJ whole genome shotgun (WGS) entry which is preliminary data.</text>
</comment>
<protein>
    <recommendedName>
        <fullName evidence="3">DHHA1 domain-containing protein</fullName>
    </recommendedName>
</protein>
<proteinExistence type="predicted"/>
<name>A0ABP8C3I2_9ACTN</name>
<keyword evidence="2" id="KW-1185">Reference proteome</keyword>
<organism evidence="1 2">
    <name type="scientific">Actinomadura meridiana</name>
    <dbReference type="NCBI Taxonomy" id="559626"/>
    <lineage>
        <taxon>Bacteria</taxon>
        <taxon>Bacillati</taxon>
        <taxon>Actinomycetota</taxon>
        <taxon>Actinomycetes</taxon>
        <taxon>Streptosporangiales</taxon>
        <taxon>Thermomonosporaceae</taxon>
        <taxon>Actinomadura</taxon>
    </lineage>
</organism>
<dbReference type="Proteomes" id="UP001501710">
    <property type="component" value="Unassembled WGS sequence"/>
</dbReference>
<evidence type="ECO:0000313" key="2">
    <source>
        <dbReference type="Proteomes" id="UP001501710"/>
    </source>
</evidence>
<dbReference type="EMBL" id="BAABAS010000006">
    <property type="protein sequence ID" value="GAA4232968.1"/>
    <property type="molecule type" value="Genomic_DNA"/>
</dbReference>
<sequence length="129" mass="13312">MALVERLREAERANGRLLDQVAAPATDAGGGRFACAHTDAPPRRLAKLVIDRLPGRRPGVMAVTSPSGFVVAANRAAQDLGLSAGELIKQVLAGRGGGTARLAQGRLSDDPPAALTVLARLLADTAVDR</sequence>
<reference evidence="2" key="1">
    <citation type="journal article" date="2019" name="Int. J. Syst. Evol. Microbiol.">
        <title>The Global Catalogue of Microorganisms (GCM) 10K type strain sequencing project: providing services to taxonomists for standard genome sequencing and annotation.</title>
        <authorList>
            <consortium name="The Broad Institute Genomics Platform"/>
            <consortium name="The Broad Institute Genome Sequencing Center for Infectious Disease"/>
            <person name="Wu L."/>
            <person name="Ma J."/>
        </authorList>
    </citation>
    <scope>NUCLEOTIDE SEQUENCE [LARGE SCALE GENOMIC DNA]</scope>
    <source>
        <strain evidence="2">JCM 17440</strain>
    </source>
</reference>
<evidence type="ECO:0000313" key="1">
    <source>
        <dbReference type="EMBL" id="GAA4232968.1"/>
    </source>
</evidence>
<evidence type="ECO:0008006" key="3">
    <source>
        <dbReference type="Google" id="ProtNLM"/>
    </source>
</evidence>
<accession>A0ABP8C3I2</accession>
<dbReference type="RefSeq" id="WP_344897417.1">
    <property type="nucleotide sequence ID" value="NZ_BAABAS010000006.1"/>
</dbReference>